<comment type="caution">
    <text evidence="1">The sequence shown here is derived from an EMBL/GenBank/DDBJ whole genome shotgun (WGS) entry which is preliminary data.</text>
</comment>
<dbReference type="SUPFAM" id="SSF47240">
    <property type="entry name" value="Ferritin-like"/>
    <property type="match status" value="1"/>
</dbReference>
<dbReference type="Proteomes" id="UP001147653">
    <property type="component" value="Unassembled WGS sequence"/>
</dbReference>
<sequence length="274" mass="30127">MASDLHRLNRYLNEALATERTLITTLSAHIAMTPHGDYRTLLERHLRETRRHAGGLAEHATEPETSVVNAALGLAETVVGQALTLAKGPLDLLRGGTSFDEKLLKNAKDECATEALEIATYDAIEALAEELDETAIADLARRHRADEERMLADLRALIPSLAAPTRDQRQPLPIDDYDDLNAGQVVARLSDLSQADLATVLTHERANRGRRSILERGENLTATPPWPGYDDEPAEAIIDRLDSAHAGAVRDYESRHRRRVSVLEAAQRELSGSA</sequence>
<dbReference type="AlphaFoldDB" id="A0A9X3SCS5"/>
<protein>
    <submittedName>
        <fullName evidence="1">Ferritin-like domain-containing protein</fullName>
    </submittedName>
</protein>
<dbReference type="InterPro" id="IPR009078">
    <property type="entry name" value="Ferritin-like_SF"/>
</dbReference>
<keyword evidence="2" id="KW-1185">Reference proteome</keyword>
<dbReference type="InterPro" id="IPR010287">
    <property type="entry name" value="DUF892_YciF-like"/>
</dbReference>
<dbReference type="RefSeq" id="WP_270029536.1">
    <property type="nucleotide sequence ID" value="NZ_JAPDDP010000096.1"/>
</dbReference>
<dbReference type="EMBL" id="JAPDDP010000096">
    <property type="protein sequence ID" value="MDA0185061.1"/>
    <property type="molecule type" value="Genomic_DNA"/>
</dbReference>
<dbReference type="Pfam" id="PF05974">
    <property type="entry name" value="DUF892"/>
    <property type="match status" value="1"/>
</dbReference>
<dbReference type="Gene3D" id="1.20.1260.10">
    <property type="match status" value="1"/>
</dbReference>
<evidence type="ECO:0000313" key="2">
    <source>
        <dbReference type="Proteomes" id="UP001147653"/>
    </source>
</evidence>
<dbReference type="CDD" id="cd00657">
    <property type="entry name" value="Ferritin_like"/>
    <property type="match status" value="1"/>
</dbReference>
<proteinExistence type="predicted"/>
<gene>
    <name evidence="1" type="ORF">OJ997_32450</name>
</gene>
<dbReference type="InterPro" id="IPR012347">
    <property type="entry name" value="Ferritin-like"/>
</dbReference>
<organism evidence="1 2">
    <name type="scientific">Solirubrobacter phytolaccae</name>
    <dbReference type="NCBI Taxonomy" id="1404360"/>
    <lineage>
        <taxon>Bacteria</taxon>
        <taxon>Bacillati</taxon>
        <taxon>Actinomycetota</taxon>
        <taxon>Thermoleophilia</taxon>
        <taxon>Solirubrobacterales</taxon>
        <taxon>Solirubrobacteraceae</taxon>
        <taxon>Solirubrobacter</taxon>
    </lineage>
</organism>
<evidence type="ECO:0000313" key="1">
    <source>
        <dbReference type="EMBL" id="MDA0185061.1"/>
    </source>
</evidence>
<name>A0A9X3SCS5_9ACTN</name>
<accession>A0A9X3SCS5</accession>
<reference evidence="1" key="1">
    <citation type="submission" date="2022-10" db="EMBL/GenBank/DDBJ databases">
        <title>The WGS of Solirubrobacter phytolaccae KCTC 29190.</title>
        <authorList>
            <person name="Jiang Z."/>
        </authorList>
    </citation>
    <scope>NUCLEOTIDE SEQUENCE</scope>
    <source>
        <strain evidence="1">KCTC 29190</strain>
    </source>
</reference>